<dbReference type="GO" id="GO:0015226">
    <property type="term" value="F:carnitine transmembrane transporter activity"/>
    <property type="evidence" value="ECO:0007669"/>
    <property type="project" value="TreeGrafter"/>
</dbReference>
<dbReference type="CDD" id="cd13639">
    <property type="entry name" value="PBP2_OpuAC_like"/>
    <property type="match status" value="1"/>
</dbReference>
<dbReference type="GO" id="GO:0043190">
    <property type="term" value="C:ATP-binding cassette (ABC) transporter complex"/>
    <property type="evidence" value="ECO:0007669"/>
    <property type="project" value="InterPro"/>
</dbReference>
<dbReference type="PANTHER" id="PTHR47737:SF1">
    <property type="entry name" value="GLYCINE BETAINE_PROLINE BETAINE TRANSPORT SYSTEM PERMEASE PROTEIN PROW"/>
    <property type="match status" value="1"/>
</dbReference>
<comment type="caution">
    <text evidence="11">The sequence shown here is derived from an EMBL/GenBank/DDBJ whole genome shotgun (WGS) entry which is preliminary data.</text>
</comment>
<comment type="similarity">
    <text evidence="8">In the N-terminal section; belongs to the binding-protein-dependent transport system permease family.</text>
</comment>
<reference evidence="11 12" key="1">
    <citation type="submission" date="2020-07" db="EMBL/GenBank/DDBJ databases">
        <authorList>
            <person name="Feng H."/>
        </authorList>
    </citation>
    <scope>NUCLEOTIDE SEQUENCE [LARGE SCALE GENOMIC DNA]</scope>
    <source>
        <strain evidence="12">s-11</strain>
    </source>
</reference>
<keyword evidence="5 9" id="KW-1133">Transmembrane helix</keyword>
<dbReference type="Proteomes" id="UP000530514">
    <property type="component" value="Unassembled WGS sequence"/>
</dbReference>
<proteinExistence type="inferred from homology"/>
<evidence type="ECO:0000256" key="6">
    <source>
        <dbReference type="ARBA" id="ARBA00023136"/>
    </source>
</evidence>
<dbReference type="GO" id="GO:0031460">
    <property type="term" value="P:glycine betaine transport"/>
    <property type="evidence" value="ECO:0007669"/>
    <property type="project" value="TreeGrafter"/>
</dbReference>
<dbReference type="SUPFAM" id="SSF161098">
    <property type="entry name" value="MetI-like"/>
    <property type="match status" value="1"/>
</dbReference>
<dbReference type="PROSITE" id="PS50928">
    <property type="entry name" value="ABC_TM1"/>
    <property type="match status" value="1"/>
</dbReference>
<dbReference type="Pfam" id="PF04069">
    <property type="entry name" value="OpuAC"/>
    <property type="match status" value="1"/>
</dbReference>
<dbReference type="CDD" id="cd06261">
    <property type="entry name" value="TM_PBP2"/>
    <property type="match status" value="1"/>
</dbReference>
<dbReference type="PANTHER" id="PTHR47737">
    <property type="entry name" value="GLYCINE BETAINE/PROLINE BETAINE TRANSPORT SYSTEM PERMEASE PROTEIN PROW"/>
    <property type="match status" value="1"/>
</dbReference>
<comment type="similarity">
    <text evidence="7">In the C-terminal section; belongs to the OsmX family.</text>
</comment>
<gene>
    <name evidence="11" type="ORF">H1164_17455</name>
</gene>
<feature type="transmembrane region" description="Helical" evidence="9">
    <location>
        <begin position="136"/>
        <end position="163"/>
    </location>
</feature>
<feature type="transmembrane region" description="Helical" evidence="9">
    <location>
        <begin position="40"/>
        <end position="62"/>
    </location>
</feature>
<feature type="domain" description="ABC transmembrane type-1" evidence="10">
    <location>
        <begin position="89"/>
        <end position="268"/>
    </location>
</feature>
<feature type="transmembrane region" description="Helical" evidence="9">
    <location>
        <begin position="93"/>
        <end position="115"/>
    </location>
</feature>
<keyword evidence="2 9" id="KW-0813">Transport</keyword>
<dbReference type="InterPro" id="IPR035906">
    <property type="entry name" value="MetI-like_sf"/>
</dbReference>
<keyword evidence="6 9" id="KW-0472">Membrane</keyword>
<evidence type="ECO:0000256" key="2">
    <source>
        <dbReference type="ARBA" id="ARBA00022448"/>
    </source>
</evidence>
<feature type="transmembrane region" description="Helical" evidence="9">
    <location>
        <begin position="208"/>
        <end position="229"/>
    </location>
</feature>
<evidence type="ECO:0000256" key="4">
    <source>
        <dbReference type="ARBA" id="ARBA00022692"/>
    </source>
</evidence>
<sequence>MSLPRIPLDKWVDAFIQWLQIHFKPLFDLINGAIGPTVDFFQHLLSAVPPIWMILLLTLLVWLVSRLRIAIFAFIGLMLIYDLQLWSDSVLTIALVLTATLISIVIGIPLGILAGRSDKMKGFLFPVLDFMQTMPSFIYLIPAVFFFALGNVPAEIASIIFAMPPTIRMTSLGLRQVSGELKEAADAFGTTSWQKLIKVELPLARSTILAGINQTIMLSLSMVVVGSMIGADGLGKIVLQSISRLQVGKGFEAGLAIAIIAIILDRVTQNLGNAKTAAVNKKTPMVIVRKWLTIATIIALLGMTVYSYVGDGSGKKKIVLTYVAWDSEIASTNVVKQVLEKAGYDVEIQETEAAPMWEGVVSGAADAHVCAWLPSSSKIFVEKYKGQFDDLGPNLTGAKIGLVVPQYVPINSVDQLNQYRDKFNGQIIGIDPGSGEMQLTEKLMKQYQLNGYQLISGTDASMVASLDKAYKQKKWIVITGWEPHWKFLKYKLKFLDDPDGVYGGPQSIHTIVRKGLKKDMPEAYAILDRFHWSKEDMEEVMLKIHDGMSPDQAAAEWVKSHPKQVNEWLGKQ</sequence>
<organism evidence="11 12">
    <name type="scientific">Thermoactinomyces daqus</name>
    <dbReference type="NCBI Taxonomy" id="1329516"/>
    <lineage>
        <taxon>Bacteria</taxon>
        <taxon>Bacillati</taxon>
        <taxon>Bacillota</taxon>
        <taxon>Bacilli</taxon>
        <taxon>Bacillales</taxon>
        <taxon>Thermoactinomycetaceae</taxon>
        <taxon>Thermoactinomyces</taxon>
    </lineage>
</organism>
<evidence type="ECO:0000313" key="11">
    <source>
        <dbReference type="EMBL" id="MBA4544617.1"/>
    </source>
</evidence>
<dbReference type="RefSeq" id="WP_033102436.1">
    <property type="nucleotide sequence ID" value="NZ_JACEIP010000051.1"/>
</dbReference>
<accession>A0A7W2AIU7</accession>
<keyword evidence="12" id="KW-1185">Reference proteome</keyword>
<dbReference type="InterPro" id="IPR007210">
    <property type="entry name" value="ABC_Gly_betaine_transp_sub-bd"/>
</dbReference>
<comment type="similarity">
    <text evidence="9">Belongs to the binding-protein-dependent transport system permease family.</text>
</comment>
<dbReference type="Pfam" id="PF00528">
    <property type="entry name" value="BPD_transp_1"/>
    <property type="match status" value="1"/>
</dbReference>
<keyword evidence="4 9" id="KW-0812">Transmembrane</keyword>
<dbReference type="EMBL" id="JACEIP010000051">
    <property type="protein sequence ID" value="MBA4544617.1"/>
    <property type="molecule type" value="Genomic_DNA"/>
</dbReference>
<dbReference type="GO" id="GO:0015871">
    <property type="term" value="P:choline transport"/>
    <property type="evidence" value="ECO:0007669"/>
    <property type="project" value="TreeGrafter"/>
</dbReference>
<evidence type="ECO:0000256" key="7">
    <source>
        <dbReference type="ARBA" id="ARBA00035642"/>
    </source>
</evidence>
<name>A0A7W2AIU7_9BACL</name>
<evidence type="ECO:0000256" key="5">
    <source>
        <dbReference type="ARBA" id="ARBA00022989"/>
    </source>
</evidence>
<comment type="subcellular location">
    <subcellularLocation>
        <location evidence="9">Cell membrane</location>
        <topology evidence="9">Multi-pass membrane protein</topology>
    </subcellularLocation>
    <subcellularLocation>
        <location evidence="1">Membrane</location>
        <topology evidence="1">Multi-pass membrane protein</topology>
    </subcellularLocation>
</comment>
<feature type="transmembrane region" description="Helical" evidence="9">
    <location>
        <begin position="69"/>
        <end position="87"/>
    </location>
</feature>
<evidence type="ECO:0000313" key="12">
    <source>
        <dbReference type="Proteomes" id="UP000530514"/>
    </source>
</evidence>
<dbReference type="Gene3D" id="3.10.105.10">
    <property type="entry name" value="Dipeptide-binding Protein, Domain 3"/>
    <property type="match status" value="2"/>
</dbReference>
<dbReference type="Gene3D" id="1.10.3720.10">
    <property type="entry name" value="MetI-like"/>
    <property type="match status" value="1"/>
</dbReference>
<evidence type="ECO:0000256" key="3">
    <source>
        <dbReference type="ARBA" id="ARBA00022475"/>
    </source>
</evidence>
<dbReference type="Gene3D" id="3.40.190.100">
    <property type="entry name" value="Glycine betaine-binding periplasmic protein, domain 2"/>
    <property type="match status" value="1"/>
</dbReference>
<dbReference type="InterPro" id="IPR000515">
    <property type="entry name" value="MetI-like"/>
</dbReference>
<dbReference type="AlphaFoldDB" id="A0A7W2AIU7"/>
<dbReference type="GO" id="GO:0005275">
    <property type="term" value="F:amine transmembrane transporter activity"/>
    <property type="evidence" value="ECO:0007669"/>
    <property type="project" value="TreeGrafter"/>
</dbReference>
<feature type="transmembrane region" description="Helical" evidence="9">
    <location>
        <begin position="288"/>
        <end position="309"/>
    </location>
</feature>
<evidence type="ECO:0000259" key="10">
    <source>
        <dbReference type="PROSITE" id="PS50928"/>
    </source>
</evidence>
<protein>
    <submittedName>
        <fullName evidence="11">ABC transporter permease/substrate binding protein</fullName>
    </submittedName>
</protein>
<dbReference type="FunFam" id="1.10.3720.10:FF:000001">
    <property type="entry name" value="Glycine betaine ABC transporter, permease"/>
    <property type="match status" value="1"/>
</dbReference>
<evidence type="ECO:0000256" key="1">
    <source>
        <dbReference type="ARBA" id="ARBA00004141"/>
    </source>
</evidence>
<evidence type="ECO:0000256" key="8">
    <source>
        <dbReference type="ARBA" id="ARBA00035652"/>
    </source>
</evidence>
<keyword evidence="3" id="KW-1003">Cell membrane</keyword>
<evidence type="ECO:0000256" key="9">
    <source>
        <dbReference type="RuleBase" id="RU363032"/>
    </source>
</evidence>
<dbReference type="OrthoDB" id="9787902at2"/>
<dbReference type="SUPFAM" id="SSF53850">
    <property type="entry name" value="Periplasmic binding protein-like II"/>
    <property type="match status" value="1"/>
</dbReference>